<gene>
    <name evidence="7" type="ORF">GCM10010994_50820</name>
</gene>
<evidence type="ECO:0000256" key="3">
    <source>
        <dbReference type="ARBA" id="ARBA00022741"/>
    </source>
</evidence>
<sequence length="552" mass="59736">MRDIWTAGPEASGESYVAMRAGFRWDVPATFNFGSDVIDRWAQERDGPALIWRNAAGAARTLTYSDMATETNRLGNVLRAHGIAAGDRVLVMLPRIPEWMTALVGALKIGAVPIPCIEMLTPRDIEYRVRNSGAKAVICRAEQADKFVAVTGEVPVRIAIGGEAGSPADWLDWSRALAAAAETLEAAVVRADDPAIMYYTSGSTGHPKGVLHAARALYAWRVSAMYWLDLRPGERIWCTADTGWSKAGTSILFGPLSCGAASFFYDGPFVPSERLKLLAEHGVTVYCAPATELFRLVDENIAAYDLSALRRVVSSGEAMNPVVAGRWEAATGLRVDEAYGQTETLMTVLNYPGEPVKYGAMGRPSPGSELAVIDEAGRRLAQGEEGALALLTPNPQMMLGYWQDEARTAAAHVEGPEGRWYLTGDRASFDADGYLWYRGRADDVINSAGYRIGPLEVENALLEHAAVQACAVVGSPDTERGEIVKAFVVLRAGHAPSDALARELQDHVKHVTAPYKYPRAVAFIAALPLTATGKIKRRDLRDQEYAKADAAP</sequence>
<dbReference type="PANTHER" id="PTHR43605:SF10">
    <property type="entry name" value="ACYL-COA SYNTHETASE MEDIUM CHAIN FAMILY MEMBER 3"/>
    <property type="match status" value="1"/>
</dbReference>
<comment type="caution">
    <text evidence="7">The sequence shown here is derived from an EMBL/GenBank/DDBJ whole genome shotgun (WGS) entry which is preliminary data.</text>
</comment>
<dbReference type="InterPro" id="IPR020845">
    <property type="entry name" value="AMP-binding_CS"/>
</dbReference>
<dbReference type="InterPro" id="IPR051087">
    <property type="entry name" value="Mitochondrial_ACSM"/>
</dbReference>
<keyword evidence="4" id="KW-0067">ATP-binding</keyword>
<dbReference type="EMBL" id="BMGG01000010">
    <property type="protein sequence ID" value="GGC86731.1"/>
    <property type="molecule type" value="Genomic_DNA"/>
</dbReference>
<name>A0A916UT78_9HYPH</name>
<dbReference type="GO" id="GO:0015645">
    <property type="term" value="F:fatty acid ligase activity"/>
    <property type="evidence" value="ECO:0007669"/>
    <property type="project" value="TreeGrafter"/>
</dbReference>
<evidence type="ECO:0000313" key="8">
    <source>
        <dbReference type="Proteomes" id="UP000637002"/>
    </source>
</evidence>
<dbReference type="FunFam" id="3.30.300.30:FF:000005">
    <property type="entry name" value="Acyl-coenzyme A synthetase ACSM5, mitochondrial"/>
    <property type="match status" value="1"/>
</dbReference>
<dbReference type="InterPro" id="IPR042099">
    <property type="entry name" value="ANL_N_sf"/>
</dbReference>
<dbReference type="GO" id="GO:0005524">
    <property type="term" value="F:ATP binding"/>
    <property type="evidence" value="ECO:0007669"/>
    <property type="project" value="UniProtKB-KW"/>
</dbReference>
<evidence type="ECO:0000256" key="2">
    <source>
        <dbReference type="ARBA" id="ARBA00022598"/>
    </source>
</evidence>
<evidence type="ECO:0000259" key="6">
    <source>
        <dbReference type="Pfam" id="PF13193"/>
    </source>
</evidence>
<dbReference type="Gene3D" id="3.40.50.12780">
    <property type="entry name" value="N-terminal domain of ligase-like"/>
    <property type="match status" value="1"/>
</dbReference>
<dbReference type="GO" id="GO:0004321">
    <property type="term" value="F:fatty-acyl-CoA synthase activity"/>
    <property type="evidence" value="ECO:0007669"/>
    <property type="project" value="TreeGrafter"/>
</dbReference>
<dbReference type="Pfam" id="PF13193">
    <property type="entry name" value="AMP-binding_C"/>
    <property type="match status" value="1"/>
</dbReference>
<organism evidence="7 8">
    <name type="scientific">Chelatococcus reniformis</name>
    <dbReference type="NCBI Taxonomy" id="1494448"/>
    <lineage>
        <taxon>Bacteria</taxon>
        <taxon>Pseudomonadati</taxon>
        <taxon>Pseudomonadota</taxon>
        <taxon>Alphaproteobacteria</taxon>
        <taxon>Hyphomicrobiales</taxon>
        <taxon>Chelatococcaceae</taxon>
        <taxon>Chelatococcus</taxon>
    </lineage>
</organism>
<keyword evidence="2" id="KW-0436">Ligase</keyword>
<dbReference type="GO" id="GO:0016405">
    <property type="term" value="F:CoA-ligase activity"/>
    <property type="evidence" value="ECO:0007669"/>
    <property type="project" value="UniProtKB-ARBA"/>
</dbReference>
<dbReference type="RefSeq" id="WP_244642200.1">
    <property type="nucleotide sequence ID" value="NZ_BMGG01000010.1"/>
</dbReference>
<accession>A0A916UT78</accession>
<feature type="domain" description="AMP-dependent synthetase/ligase" evidence="5">
    <location>
        <begin position="41"/>
        <end position="402"/>
    </location>
</feature>
<dbReference type="InterPro" id="IPR025110">
    <property type="entry name" value="AMP-bd_C"/>
</dbReference>
<comment type="similarity">
    <text evidence="1">Belongs to the ATP-dependent AMP-binding enzyme family.</text>
</comment>
<reference evidence="7" key="1">
    <citation type="journal article" date="2014" name="Int. J. Syst. Evol. Microbiol.">
        <title>Complete genome sequence of Corynebacterium casei LMG S-19264T (=DSM 44701T), isolated from a smear-ripened cheese.</title>
        <authorList>
            <consortium name="US DOE Joint Genome Institute (JGI-PGF)"/>
            <person name="Walter F."/>
            <person name="Albersmeier A."/>
            <person name="Kalinowski J."/>
            <person name="Ruckert C."/>
        </authorList>
    </citation>
    <scope>NUCLEOTIDE SEQUENCE</scope>
    <source>
        <strain evidence="7">CGMCC 1.12919</strain>
    </source>
</reference>
<feature type="domain" description="AMP-binding enzyme C-terminal" evidence="6">
    <location>
        <begin position="456"/>
        <end position="534"/>
    </location>
</feature>
<dbReference type="InterPro" id="IPR045851">
    <property type="entry name" value="AMP-bd_C_sf"/>
</dbReference>
<dbReference type="Pfam" id="PF00501">
    <property type="entry name" value="AMP-binding"/>
    <property type="match status" value="1"/>
</dbReference>
<evidence type="ECO:0000256" key="4">
    <source>
        <dbReference type="ARBA" id="ARBA00022840"/>
    </source>
</evidence>
<protein>
    <submittedName>
        <fullName evidence="7">Acetyl-CoA synthetase</fullName>
    </submittedName>
</protein>
<dbReference type="AlphaFoldDB" id="A0A916UT78"/>
<dbReference type="InterPro" id="IPR000873">
    <property type="entry name" value="AMP-dep_synth/lig_dom"/>
</dbReference>
<dbReference type="PROSITE" id="PS00455">
    <property type="entry name" value="AMP_BINDING"/>
    <property type="match status" value="1"/>
</dbReference>
<dbReference type="PANTHER" id="PTHR43605">
    <property type="entry name" value="ACYL-COENZYME A SYNTHETASE"/>
    <property type="match status" value="1"/>
</dbReference>
<evidence type="ECO:0000259" key="5">
    <source>
        <dbReference type="Pfam" id="PF00501"/>
    </source>
</evidence>
<dbReference type="GO" id="GO:0006637">
    <property type="term" value="P:acyl-CoA metabolic process"/>
    <property type="evidence" value="ECO:0007669"/>
    <property type="project" value="TreeGrafter"/>
</dbReference>
<dbReference type="Proteomes" id="UP000637002">
    <property type="component" value="Unassembled WGS sequence"/>
</dbReference>
<dbReference type="SUPFAM" id="SSF56801">
    <property type="entry name" value="Acetyl-CoA synthetase-like"/>
    <property type="match status" value="1"/>
</dbReference>
<keyword evidence="8" id="KW-1185">Reference proteome</keyword>
<proteinExistence type="inferred from homology"/>
<dbReference type="GO" id="GO:0006633">
    <property type="term" value="P:fatty acid biosynthetic process"/>
    <property type="evidence" value="ECO:0007669"/>
    <property type="project" value="TreeGrafter"/>
</dbReference>
<reference evidence="7" key="2">
    <citation type="submission" date="2020-09" db="EMBL/GenBank/DDBJ databases">
        <authorList>
            <person name="Sun Q."/>
            <person name="Zhou Y."/>
        </authorList>
    </citation>
    <scope>NUCLEOTIDE SEQUENCE</scope>
    <source>
        <strain evidence="7">CGMCC 1.12919</strain>
    </source>
</reference>
<evidence type="ECO:0000313" key="7">
    <source>
        <dbReference type="EMBL" id="GGC86731.1"/>
    </source>
</evidence>
<keyword evidence="3" id="KW-0547">Nucleotide-binding</keyword>
<evidence type="ECO:0000256" key="1">
    <source>
        <dbReference type="ARBA" id="ARBA00006432"/>
    </source>
</evidence>
<dbReference type="Gene3D" id="3.30.300.30">
    <property type="match status" value="1"/>
</dbReference>